<reference evidence="1 2" key="1">
    <citation type="journal article" date="2013" name="Genome Announc.">
        <title>Genome Sequence of the Pigment-Producing Bacterium Pseudogulbenkiania ferrooxidans, Isolated from Loktak Lake.</title>
        <authorList>
            <person name="Puranik S."/>
            <person name="Talkal R."/>
            <person name="Qureshi A."/>
            <person name="Khardenavis A."/>
            <person name="Kapley A."/>
            <person name="Purohit H.J."/>
        </authorList>
    </citation>
    <scope>NUCLEOTIDE SEQUENCE [LARGE SCALE GENOMIC DNA]</scope>
    <source>
        <strain evidence="1 2">EGD-HP2</strain>
    </source>
</reference>
<gene>
    <name evidence="1" type="ORF">O166_03985</name>
</gene>
<keyword evidence="2" id="KW-1185">Reference proteome</keyword>
<sequence length="37" mass="4301">MDIFINDDSVIDRIIADATRELEQSNQISELLFQTFV</sequence>
<accession>A0ABN0N9R5</accession>
<proteinExistence type="predicted"/>
<dbReference type="Proteomes" id="UP000016426">
    <property type="component" value="Unassembled WGS sequence"/>
</dbReference>
<evidence type="ECO:0008006" key="3">
    <source>
        <dbReference type="Google" id="ProtNLM"/>
    </source>
</evidence>
<evidence type="ECO:0000313" key="1">
    <source>
        <dbReference type="EMBL" id="ERE16336.1"/>
    </source>
</evidence>
<comment type="caution">
    <text evidence="1">The sequence shown here is derived from an EMBL/GenBank/DDBJ whole genome shotgun (WGS) entry which is preliminary data.</text>
</comment>
<organism evidence="1 2">
    <name type="scientific">Pseudogulbenkiania ferrooxidans EGD-HP2</name>
    <dbReference type="NCBI Taxonomy" id="1388764"/>
    <lineage>
        <taxon>Bacteria</taxon>
        <taxon>Pseudomonadati</taxon>
        <taxon>Pseudomonadota</taxon>
        <taxon>Betaproteobacteria</taxon>
        <taxon>Neisseriales</taxon>
        <taxon>Chromobacteriaceae</taxon>
        <taxon>Pseudogulbenkiania</taxon>
    </lineage>
</organism>
<name>A0ABN0N9R5_9NEIS</name>
<dbReference type="EMBL" id="AVPH01000090">
    <property type="protein sequence ID" value="ERE16336.1"/>
    <property type="molecule type" value="Genomic_DNA"/>
</dbReference>
<evidence type="ECO:0000313" key="2">
    <source>
        <dbReference type="Proteomes" id="UP000016426"/>
    </source>
</evidence>
<protein>
    <recommendedName>
        <fullName evidence="3">Transposase</fullName>
    </recommendedName>
</protein>